<dbReference type="AlphaFoldDB" id="A0A4P7C3C6"/>
<keyword evidence="5" id="KW-0378">Hydrolase</keyword>
<evidence type="ECO:0000256" key="1">
    <source>
        <dbReference type="ARBA" id="ARBA00006620"/>
    </source>
</evidence>
<evidence type="ECO:0000256" key="7">
    <source>
        <dbReference type="ARBA" id="ARBA00023016"/>
    </source>
</evidence>
<reference evidence="9 10" key="1">
    <citation type="submission" date="2019-03" db="EMBL/GenBank/DDBJ databases">
        <title>The genome sequence of Nitrosococcus wardiae strain D1FHST reveals the archetypal metabolic capacity of ammonia-oxidizing Gammaproteobacteria.</title>
        <authorList>
            <person name="Wang L."/>
            <person name="Lim C.K."/>
            <person name="Hanson T.E."/>
            <person name="Dang H."/>
            <person name="Klotz M.G."/>
        </authorList>
    </citation>
    <scope>NUCLEOTIDE SEQUENCE [LARGE SCALE GENOMIC DNA]</scope>
    <source>
        <strain evidence="9 10">D1FHS</strain>
    </source>
</reference>
<comment type="similarity">
    <text evidence="1">Belongs to the HicA mRNA interferase family.</text>
</comment>
<evidence type="ECO:0000256" key="2">
    <source>
        <dbReference type="ARBA" id="ARBA00022649"/>
    </source>
</evidence>
<keyword evidence="7" id="KW-0346">Stress response</keyword>
<dbReference type="KEGG" id="nwr:E3U44_18340"/>
<keyword evidence="2" id="KW-1277">Toxin-antitoxin system</keyword>
<evidence type="ECO:0000256" key="4">
    <source>
        <dbReference type="ARBA" id="ARBA00022759"/>
    </source>
</evidence>
<evidence type="ECO:0000256" key="6">
    <source>
        <dbReference type="ARBA" id="ARBA00022884"/>
    </source>
</evidence>
<evidence type="ECO:0000256" key="3">
    <source>
        <dbReference type="ARBA" id="ARBA00022722"/>
    </source>
</evidence>
<dbReference type="EMBL" id="CP038033">
    <property type="protein sequence ID" value="QBQ56240.1"/>
    <property type="molecule type" value="Genomic_DNA"/>
</dbReference>
<evidence type="ECO:0000256" key="5">
    <source>
        <dbReference type="ARBA" id="ARBA00022801"/>
    </source>
</evidence>
<accession>A0A4P7C3C6</accession>
<dbReference type="Pfam" id="PF07927">
    <property type="entry name" value="HicA_toxin"/>
    <property type="match status" value="1"/>
</dbReference>
<sequence>MKVEEVIPMLEYEGGYLVQVRGSHRQFKHPKKPGKVTVAGKPSVDVPPGTLNTILKQAGLK</sequence>
<name>A0A4P7C3C6_9GAMM</name>
<gene>
    <name evidence="9" type="ORF">E3U44_18340</name>
</gene>
<dbReference type="RefSeq" id="WP_134359489.1">
    <property type="nucleotide sequence ID" value="NZ_CP038033.1"/>
</dbReference>
<dbReference type="GO" id="GO:0016787">
    <property type="term" value="F:hydrolase activity"/>
    <property type="evidence" value="ECO:0007669"/>
    <property type="project" value="UniProtKB-KW"/>
</dbReference>
<keyword evidence="6" id="KW-0694">RNA-binding</keyword>
<dbReference type="GO" id="GO:0003729">
    <property type="term" value="F:mRNA binding"/>
    <property type="evidence" value="ECO:0007669"/>
    <property type="project" value="InterPro"/>
</dbReference>
<dbReference type="SUPFAM" id="SSF54786">
    <property type="entry name" value="YcfA/nrd intein domain"/>
    <property type="match status" value="1"/>
</dbReference>
<evidence type="ECO:0000313" key="9">
    <source>
        <dbReference type="EMBL" id="QBQ56240.1"/>
    </source>
</evidence>
<evidence type="ECO:0000256" key="8">
    <source>
        <dbReference type="SAM" id="MobiDB-lite"/>
    </source>
</evidence>
<keyword evidence="4" id="KW-0255">Endonuclease</keyword>
<keyword evidence="10" id="KW-1185">Reference proteome</keyword>
<protein>
    <submittedName>
        <fullName evidence="9">Addiction module toxin, HicA family</fullName>
    </submittedName>
</protein>
<dbReference type="InterPro" id="IPR038570">
    <property type="entry name" value="HicA_sf"/>
</dbReference>
<evidence type="ECO:0000313" key="10">
    <source>
        <dbReference type="Proteomes" id="UP000294325"/>
    </source>
</evidence>
<dbReference type="Gene3D" id="3.30.920.30">
    <property type="entry name" value="Hypothetical protein"/>
    <property type="match status" value="1"/>
</dbReference>
<dbReference type="GO" id="GO:0004519">
    <property type="term" value="F:endonuclease activity"/>
    <property type="evidence" value="ECO:0007669"/>
    <property type="project" value="UniProtKB-KW"/>
</dbReference>
<dbReference type="OrthoDB" id="9811409at2"/>
<proteinExistence type="inferred from homology"/>
<dbReference type="Proteomes" id="UP000294325">
    <property type="component" value="Chromosome"/>
</dbReference>
<keyword evidence="3" id="KW-0540">Nuclease</keyword>
<organism evidence="9 10">
    <name type="scientific">Nitrosococcus wardiae</name>
    <dbReference type="NCBI Taxonomy" id="1814290"/>
    <lineage>
        <taxon>Bacteria</taxon>
        <taxon>Pseudomonadati</taxon>
        <taxon>Pseudomonadota</taxon>
        <taxon>Gammaproteobacteria</taxon>
        <taxon>Chromatiales</taxon>
        <taxon>Chromatiaceae</taxon>
        <taxon>Nitrosococcus</taxon>
    </lineage>
</organism>
<feature type="region of interest" description="Disordered" evidence="8">
    <location>
        <begin position="26"/>
        <end position="51"/>
    </location>
</feature>
<dbReference type="InterPro" id="IPR012933">
    <property type="entry name" value="HicA_mRNA_interferase"/>
</dbReference>